<dbReference type="Pfam" id="PF12833">
    <property type="entry name" value="HTH_18"/>
    <property type="match status" value="1"/>
</dbReference>
<reference evidence="8" key="1">
    <citation type="submission" date="2018-11" db="EMBL/GenBank/DDBJ databases">
        <title>Complete genome sequence of Paenibacillus sp. ML311-T8.</title>
        <authorList>
            <person name="Nam Y.-D."/>
            <person name="Kang J."/>
            <person name="Chung W.-H."/>
            <person name="Park Y.S."/>
        </authorList>
    </citation>
    <scope>NUCLEOTIDE SEQUENCE [LARGE SCALE GENOMIC DNA]</scope>
    <source>
        <strain evidence="8">ML311-T8</strain>
    </source>
</reference>
<dbReference type="GO" id="GO:0043565">
    <property type="term" value="F:sequence-specific DNA binding"/>
    <property type="evidence" value="ECO:0007669"/>
    <property type="project" value="InterPro"/>
</dbReference>
<keyword evidence="4" id="KW-0597">Phosphoprotein</keyword>
<dbReference type="InterPro" id="IPR009057">
    <property type="entry name" value="Homeodomain-like_sf"/>
</dbReference>
<feature type="domain" description="Response regulatory" evidence="6">
    <location>
        <begin position="2"/>
        <end position="117"/>
    </location>
</feature>
<evidence type="ECO:0000259" key="6">
    <source>
        <dbReference type="PROSITE" id="PS50110"/>
    </source>
</evidence>
<keyword evidence="8" id="KW-1185">Reference proteome</keyword>
<dbReference type="PANTHER" id="PTHR43280:SF2">
    <property type="entry name" value="HTH-TYPE TRANSCRIPTIONAL REGULATOR EXSA"/>
    <property type="match status" value="1"/>
</dbReference>
<dbReference type="SUPFAM" id="SSF52172">
    <property type="entry name" value="CheY-like"/>
    <property type="match status" value="1"/>
</dbReference>
<feature type="domain" description="HTH araC/xylS-type" evidence="5">
    <location>
        <begin position="438"/>
        <end position="536"/>
    </location>
</feature>
<evidence type="ECO:0000256" key="1">
    <source>
        <dbReference type="ARBA" id="ARBA00023015"/>
    </source>
</evidence>
<proteinExistence type="predicted"/>
<keyword evidence="1" id="KW-0805">Transcription regulation</keyword>
<dbReference type="Gene3D" id="3.40.50.2300">
    <property type="match status" value="1"/>
</dbReference>
<dbReference type="Pfam" id="PF00072">
    <property type="entry name" value="Response_reg"/>
    <property type="match status" value="1"/>
</dbReference>
<dbReference type="SMART" id="SM00342">
    <property type="entry name" value="HTH_ARAC"/>
    <property type="match status" value="1"/>
</dbReference>
<dbReference type="PROSITE" id="PS50110">
    <property type="entry name" value="RESPONSE_REGULATORY"/>
    <property type="match status" value="1"/>
</dbReference>
<dbReference type="PROSITE" id="PS01124">
    <property type="entry name" value="HTH_ARAC_FAMILY_2"/>
    <property type="match status" value="1"/>
</dbReference>
<keyword evidence="2" id="KW-0238">DNA-binding</keyword>
<dbReference type="InterPro" id="IPR018060">
    <property type="entry name" value="HTH_AraC"/>
</dbReference>
<dbReference type="EMBL" id="CP034235">
    <property type="protein sequence ID" value="QGQ98777.1"/>
    <property type="molecule type" value="Genomic_DNA"/>
</dbReference>
<dbReference type="InterPro" id="IPR011006">
    <property type="entry name" value="CheY-like_superfamily"/>
</dbReference>
<keyword evidence="3" id="KW-0804">Transcription</keyword>
<dbReference type="InterPro" id="IPR001789">
    <property type="entry name" value="Sig_transdc_resp-reg_receiver"/>
</dbReference>
<dbReference type="GO" id="GO:0003700">
    <property type="term" value="F:DNA-binding transcription factor activity"/>
    <property type="evidence" value="ECO:0007669"/>
    <property type="project" value="InterPro"/>
</dbReference>
<dbReference type="SUPFAM" id="SSF46689">
    <property type="entry name" value="Homeodomain-like"/>
    <property type="match status" value="2"/>
</dbReference>
<dbReference type="RefSeq" id="WP_155703887.1">
    <property type="nucleotide sequence ID" value="NZ_CP034235.1"/>
</dbReference>
<name>A0A6B8RSA1_9BACL</name>
<evidence type="ECO:0000256" key="4">
    <source>
        <dbReference type="PROSITE-ProRule" id="PRU00169"/>
    </source>
</evidence>
<dbReference type="CDD" id="cd17536">
    <property type="entry name" value="REC_YesN-like"/>
    <property type="match status" value="1"/>
</dbReference>
<evidence type="ECO:0000259" key="5">
    <source>
        <dbReference type="PROSITE" id="PS01124"/>
    </source>
</evidence>
<dbReference type="KEGG" id="ppsc:EHS13_29825"/>
<dbReference type="PANTHER" id="PTHR43280">
    <property type="entry name" value="ARAC-FAMILY TRANSCRIPTIONAL REGULATOR"/>
    <property type="match status" value="1"/>
</dbReference>
<evidence type="ECO:0000313" key="8">
    <source>
        <dbReference type="Proteomes" id="UP000426246"/>
    </source>
</evidence>
<protein>
    <submittedName>
        <fullName evidence="7">Response regulator</fullName>
    </submittedName>
</protein>
<evidence type="ECO:0000256" key="2">
    <source>
        <dbReference type="ARBA" id="ARBA00023125"/>
    </source>
</evidence>
<gene>
    <name evidence="7" type="ORF">EHS13_29825</name>
</gene>
<evidence type="ECO:0000256" key="3">
    <source>
        <dbReference type="ARBA" id="ARBA00023163"/>
    </source>
</evidence>
<feature type="modified residue" description="4-aspartylphosphate" evidence="4">
    <location>
        <position position="52"/>
    </location>
</feature>
<dbReference type="SMART" id="SM00448">
    <property type="entry name" value="REC"/>
    <property type="match status" value="1"/>
</dbReference>
<dbReference type="OrthoDB" id="2498316at2"/>
<dbReference type="AlphaFoldDB" id="A0A6B8RSA1"/>
<dbReference type="Gene3D" id="1.10.10.60">
    <property type="entry name" value="Homeodomain-like"/>
    <property type="match status" value="2"/>
</dbReference>
<organism evidence="7 8">
    <name type="scientific">Paenibacillus psychroresistens</name>
    <dbReference type="NCBI Taxonomy" id="1778678"/>
    <lineage>
        <taxon>Bacteria</taxon>
        <taxon>Bacillati</taxon>
        <taxon>Bacillota</taxon>
        <taxon>Bacilli</taxon>
        <taxon>Bacillales</taxon>
        <taxon>Paenibacillaceae</taxon>
        <taxon>Paenibacillus</taxon>
    </lineage>
</organism>
<sequence>MRIMIVEDEKFTREAIAKDILGIGNHQVAQAVDGIHALEIVNEFQPELILADIRMPRMDGLALLKEIKNAYPKIVFIIISSHESFEYAQIAIQNGALSYLLKPFDIEDLKGCLLRVEFLFNKEKEANNWLNETEQNARKHKELSKKYILKEWIENDSLQLNEIDFNSRLKGVDITFPYSAFIVISVNIDSLNQLIALHTHPDLQLFLFCIENITEEIIGKLNINVHPFESEGSLSFLLNSPVHPNLPEQITGACQEIVRTISKLMKFTITIGIGCEVQAVSNLHTSYAQSKKATLSNLGKGGNQVFKYIEAREESLSPKVLIDYEIETQLLLFMEACDKASALHLITGLYNQTKEQNRIGEPADFMKLNFHISIVIFKLMNQLKLHPEELFYSEIKLYKQLNNCTSFQEMLEVIAYICDKCFEEITTHDRTWNNTLITKAMNYLLKHYNEDISLQSVSKQLFISSPYLSRQFKKVYNQNFTDFLINYRINKAKEFLLTGQYTASEVSALIGFKDDKHFFRTFKKITGLTPRVYKLGNFEQTKSSEK</sequence>
<dbReference type="GO" id="GO:0000160">
    <property type="term" value="P:phosphorelay signal transduction system"/>
    <property type="evidence" value="ECO:0007669"/>
    <property type="project" value="InterPro"/>
</dbReference>
<dbReference type="Proteomes" id="UP000426246">
    <property type="component" value="Chromosome"/>
</dbReference>
<accession>A0A6B8RSA1</accession>
<evidence type="ECO:0000313" key="7">
    <source>
        <dbReference type="EMBL" id="QGQ98777.1"/>
    </source>
</evidence>